<comment type="caution">
    <text evidence="1">The sequence shown here is derived from an EMBL/GenBank/DDBJ whole genome shotgun (WGS) entry which is preliminary data.</text>
</comment>
<evidence type="ECO:0000313" key="2">
    <source>
        <dbReference type="EMBL" id="KAK7357084.1"/>
    </source>
</evidence>
<organism evidence="1 3">
    <name type="scientific">Phaseolus coccineus</name>
    <name type="common">Scarlet runner bean</name>
    <name type="synonym">Phaseolus multiflorus</name>
    <dbReference type="NCBI Taxonomy" id="3886"/>
    <lineage>
        <taxon>Eukaryota</taxon>
        <taxon>Viridiplantae</taxon>
        <taxon>Streptophyta</taxon>
        <taxon>Embryophyta</taxon>
        <taxon>Tracheophyta</taxon>
        <taxon>Spermatophyta</taxon>
        <taxon>Magnoliopsida</taxon>
        <taxon>eudicotyledons</taxon>
        <taxon>Gunneridae</taxon>
        <taxon>Pentapetalae</taxon>
        <taxon>rosids</taxon>
        <taxon>fabids</taxon>
        <taxon>Fabales</taxon>
        <taxon>Fabaceae</taxon>
        <taxon>Papilionoideae</taxon>
        <taxon>50 kb inversion clade</taxon>
        <taxon>NPAAA clade</taxon>
        <taxon>indigoferoid/millettioid clade</taxon>
        <taxon>Phaseoleae</taxon>
        <taxon>Phaseolus</taxon>
    </lineage>
</organism>
<evidence type="ECO:0000313" key="1">
    <source>
        <dbReference type="EMBL" id="KAK7321856.1"/>
    </source>
</evidence>
<name>A0AAN9KRP9_PHACN</name>
<evidence type="ECO:0000313" key="3">
    <source>
        <dbReference type="Proteomes" id="UP001374584"/>
    </source>
</evidence>
<dbReference type="EMBL" id="JAYMYR010000006">
    <property type="protein sequence ID" value="KAK7357084.1"/>
    <property type="molecule type" value="Genomic_DNA"/>
</dbReference>
<sequence length="115" mass="12408">MVYPADGLSSVSDVLVFVGECLSGVQVSVYRLCSLCEANKQGIEAKAAFAHSLVFLLGTRSKRMHWMDARALRRKDAFAKGHGEIPSVIHGSPIGKPYPSSAASLRSLDFENLAN</sequence>
<dbReference type="AlphaFoldDB" id="A0AAN9KRP9"/>
<accession>A0AAN9KRP9</accession>
<protein>
    <submittedName>
        <fullName evidence="1">Uncharacterized protein</fullName>
    </submittedName>
</protein>
<proteinExistence type="predicted"/>
<dbReference type="Proteomes" id="UP001374584">
    <property type="component" value="Unassembled WGS sequence"/>
</dbReference>
<gene>
    <name evidence="2" type="ORF">VNO80_16365</name>
    <name evidence="1" type="ORF">VNO80_35518</name>
</gene>
<reference evidence="1 3" key="1">
    <citation type="submission" date="2024-01" db="EMBL/GenBank/DDBJ databases">
        <title>The genomes of 5 underutilized Papilionoideae crops provide insights into root nodulation and disease resistanc.</title>
        <authorList>
            <person name="Jiang F."/>
        </authorList>
    </citation>
    <scope>NUCLEOTIDE SEQUENCE [LARGE SCALE GENOMIC DNA]</scope>
    <source>
        <strain evidence="1">JINMINGXINNONG_FW02</strain>
        <tissue evidence="1">Leaves</tissue>
    </source>
</reference>
<dbReference type="EMBL" id="JAYMYR010000235">
    <property type="protein sequence ID" value="KAK7321856.1"/>
    <property type="molecule type" value="Genomic_DNA"/>
</dbReference>
<keyword evidence="3" id="KW-1185">Reference proteome</keyword>